<dbReference type="Gene3D" id="3.40.50.300">
    <property type="entry name" value="P-loop containing nucleotide triphosphate hydrolases"/>
    <property type="match status" value="1"/>
</dbReference>
<dbReference type="InterPro" id="IPR027417">
    <property type="entry name" value="P-loop_NTPase"/>
</dbReference>
<feature type="compositionally biased region" description="Basic and acidic residues" evidence="1">
    <location>
        <begin position="573"/>
        <end position="583"/>
    </location>
</feature>
<dbReference type="RefSeq" id="WP_162466204.1">
    <property type="nucleotide sequence ID" value="NZ_WIXO01000001.1"/>
</dbReference>
<accession>A0A6G2BE15</accession>
<evidence type="ECO:0000256" key="1">
    <source>
        <dbReference type="SAM" id="MobiDB-lite"/>
    </source>
</evidence>
<feature type="compositionally biased region" description="Low complexity" evidence="1">
    <location>
        <begin position="118"/>
        <end position="141"/>
    </location>
</feature>
<proteinExistence type="predicted"/>
<feature type="region of interest" description="Disordered" evidence="1">
    <location>
        <begin position="644"/>
        <end position="697"/>
    </location>
</feature>
<dbReference type="Proteomes" id="UP000473014">
    <property type="component" value="Unassembled WGS sequence"/>
</dbReference>
<keyword evidence="3" id="KW-1185">Reference proteome</keyword>
<protein>
    <submittedName>
        <fullName evidence="2">Chromosome segregation protein ParM</fullName>
    </submittedName>
</protein>
<organism evidence="2 3">
    <name type="scientific">Streptomyces taklimakanensis</name>
    <dbReference type="NCBI Taxonomy" id="2569853"/>
    <lineage>
        <taxon>Bacteria</taxon>
        <taxon>Bacillati</taxon>
        <taxon>Actinomycetota</taxon>
        <taxon>Actinomycetes</taxon>
        <taxon>Kitasatosporales</taxon>
        <taxon>Streptomycetaceae</taxon>
        <taxon>Streptomyces</taxon>
    </lineage>
</organism>
<evidence type="ECO:0000313" key="2">
    <source>
        <dbReference type="EMBL" id="MTE20303.1"/>
    </source>
</evidence>
<dbReference type="AlphaFoldDB" id="A0A6G2BE15"/>
<dbReference type="EMBL" id="WIXO01000001">
    <property type="protein sequence ID" value="MTE20303.1"/>
    <property type="molecule type" value="Genomic_DNA"/>
</dbReference>
<sequence length="697" mass="74939">MSAAYRTPRSVALERWGYALTAPALVIAPNASPDGTINGAVLAAGAAATALAAKRLHDGDTGTGRTLLRLSPLITALAVDVTALHTNGWLLDTLLATGWAAALAALAPLSRTAKRRALTAPNTTAPALTTDTTAPPAAATTGVGDDFTRGVQHLWERAGNPGRTVIVHVDRHPGTAHDFTMLLRAAEDGRPITNLNEVDIAAAFGVRPDPNVVKILDVATTKGRQCGPGWREVRITPDAATAPRETQSDAQWWETKIGHAHGPIPGTKLVDKGRDPRGFTYWIARTTDGTEPAWRTDDVCTAMGAKPTDGRIHLFEDGDRVMIQVWDESPLARIYDATRDLLTPDTGGWFTIGYKENGQPARRRVHTDRGAAHGMWVAPSGGGKSEGLVADAAAYALWGAVVWAAAEAPDEKIGALAPHVDRQGFGALYIVRMLRAIEALMDIRGDMTWADGKRHDWRPGAKGCPYSPLQAIVDEFLSAAGHHLYGAEITDLAARATVKGRKYGIGVTFGTQSAEVQDGFTRLMAENIRENSIPIMLRTPPGRMVDEFKALGFTRDQIPDPLPRALSSTKPTGRLDRIMKGEPEPPAASNLGGVGWIIEGKEAPRLRTLRVFRPGHTIDDLFPDLVTHLTDHEIRELQARDLWGDWNAPDDTDPDDGEETSPRGGSKQTGRKGRGARTAGSSALDEAERMLNTVLTD</sequence>
<name>A0A6G2BE15_9ACTN</name>
<reference evidence="2 3" key="1">
    <citation type="submission" date="2019-11" db="EMBL/GenBank/DDBJ databases">
        <authorList>
            <person name="Yuan L."/>
        </authorList>
    </citation>
    <scope>NUCLEOTIDE SEQUENCE [LARGE SCALE GENOMIC DNA]</scope>
    <source>
        <strain evidence="2 3">TRM43335</strain>
    </source>
</reference>
<feature type="region of interest" description="Disordered" evidence="1">
    <location>
        <begin position="117"/>
        <end position="145"/>
    </location>
</feature>
<comment type="caution">
    <text evidence="2">The sequence shown here is derived from an EMBL/GenBank/DDBJ whole genome shotgun (WGS) entry which is preliminary data.</text>
</comment>
<evidence type="ECO:0000313" key="3">
    <source>
        <dbReference type="Proteomes" id="UP000473014"/>
    </source>
</evidence>
<feature type="compositionally biased region" description="Acidic residues" evidence="1">
    <location>
        <begin position="648"/>
        <end position="659"/>
    </location>
</feature>
<gene>
    <name evidence="2" type="ORF">F0L17_14530</name>
</gene>
<feature type="region of interest" description="Disordered" evidence="1">
    <location>
        <begin position="559"/>
        <end position="587"/>
    </location>
</feature>